<dbReference type="AlphaFoldDB" id="A0AAW1M4N2"/>
<evidence type="ECO:0000313" key="3">
    <source>
        <dbReference type="Proteomes" id="UP001443914"/>
    </source>
</evidence>
<feature type="transmembrane region" description="Helical" evidence="1">
    <location>
        <begin position="40"/>
        <end position="59"/>
    </location>
</feature>
<name>A0AAW1M4N2_SAPOF</name>
<sequence length="105" mass="11931">MSPKHVSDESSASPRTLIIESRQNLRVQHGSTSPVELSPIYVMVVVISIEVVSVQLARINFFLCERLMVVVVLVKVQQKVEICSPLFSEKLVIFHLEEEDGRKKR</sequence>
<keyword evidence="3" id="KW-1185">Reference proteome</keyword>
<reference evidence="2" key="1">
    <citation type="submission" date="2024-03" db="EMBL/GenBank/DDBJ databases">
        <title>WGS assembly of Saponaria officinalis var. Norfolk2.</title>
        <authorList>
            <person name="Jenkins J."/>
            <person name="Shu S."/>
            <person name="Grimwood J."/>
            <person name="Barry K."/>
            <person name="Goodstein D."/>
            <person name="Schmutz J."/>
            <person name="Leebens-Mack J."/>
            <person name="Osbourn A."/>
        </authorList>
    </citation>
    <scope>NUCLEOTIDE SEQUENCE [LARGE SCALE GENOMIC DNA]</scope>
    <source>
        <strain evidence="2">JIC</strain>
    </source>
</reference>
<keyword evidence="1" id="KW-0812">Transmembrane</keyword>
<evidence type="ECO:0000313" key="2">
    <source>
        <dbReference type="EMBL" id="KAK9742410.1"/>
    </source>
</evidence>
<evidence type="ECO:0000256" key="1">
    <source>
        <dbReference type="SAM" id="Phobius"/>
    </source>
</evidence>
<proteinExistence type="predicted"/>
<comment type="caution">
    <text evidence="2">The sequence shown here is derived from an EMBL/GenBank/DDBJ whole genome shotgun (WGS) entry which is preliminary data.</text>
</comment>
<dbReference type="EMBL" id="JBDFQZ010000003">
    <property type="protein sequence ID" value="KAK9742410.1"/>
    <property type="molecule type" value="Genomic_DNA"/>
</dbReference>
<protein>
    <submittedName>
        <fullName evidence="2">Uncharacterized protein</fullName>
    </submittedName>
</protein>
<keyword evidence="1" id="KW-1133">Transmembrane helix</keyword>
<accession>A0AAW1M4N2</accession>
<dbReference type="Proteomes" id="UP001443914">
    <property type="component" value="Unassembled WGS sequence"/>
</dbReference>
<keyword evidence="1" id="KW-0472">Membrane</keyword>
<gene>
    <name evidence="2" type="ORF">RND81_03G170700</name>
</gene>
<organism evidence="2 3">
    <name type="scientific">Saponaria officinalis</name>
    <name type="common">Common soapwort</name>
    <name type="synonym">Lychnis saponaria</name>
    <dbReference type="NCBI Taxonomy" id="3572"/>
    <lineage>
        <taxon>Eukaryota</taxon>
        <taxon>Viridiplantae</taxon>
        <taxon>Streptophyta</taxon>
        <taxon>Embryophyta</taxon>
        <taxon>Tracheophyta</taxon>
        <taxon>Spermatophyta</taxon>
        <taxon>Magnoliopsida</taxon>
        <taxon>eudicotyledons</taxon>
        <taxon>Gunneridae</taxon>
        <taxon>Pentapetalae</taxon>
        <taxon>Caryophyllales</taxon>
        <taxon>Caryophyllaceae</taxon>
        <taxon>Caryophylleae</taxon>
        <taxon>Saponaria</taxon>
    </lineage>
</organism>